<name>A0A6H5H346_9HEMI</name>
<organism evidence="2 3">
    <name type="scientific">Nesidiocoris tenuis</name>
    <dbReference type="NCBI Taxonomy" id="355587"/>
    <lineage>
        <taxon>Eukaryota</taxon>
        <taxon>Metazoa</taxon>
        <taxon>Ecdysozoa</taxon>
        <taxon>Arthropoda</taxon>
        <taxon>Hexapoda</taxon>
        <taxon>Insecta</taxon>
        <taxon>Pterygota</taxon>
        <taxon>Neoptera</taxon>
        <taxon>Paraneoptera</taxon>
        <taxon>Hemiptera</taxon>
        <taxon>Heteroptera</taxon>
        <taxon>Panheteroptera</taxon>
        <taxon>Cimicomorpha</taxon>
        <taxon>Miridae</taxon>
        <taxon>Dicyphina</taxon>
        <taxon>Nesidiocoris</taxon>
    </lineage>
</organism>
<feature type="region of interest" description="Disordered" evidence="1">
    <location>
        <begin position="60"/>
        <end position="152"/>
    </location>
</feature>
<accession>A0A6H5H346</accession>
<reference evidence="2 3" key="1">
    <citation type="submission" date="2020-02" db="EMBL/GenBank/DDBJ databases">
        <authorList>
            <person name="Ferguson B K."/>
        </authorList>
    </citation>
    <scope>NUCLEOTIDE SEQUENCE [LARGE SCALE GENOMIC DNA]</scope>
</reference>
<dbReference type="EMBL" id="CADCXU010022861">
    <property type="protein sequence ID" value="CAB0010186.1"/>
    <property type="molecule type" value="Genomic_DNA"/>
</dbReference>
<feature type="region of interest" description="Disordered" evidence="1">
    <location>
        <begin position="19"/>
        <end position="46"/>
    </location>
</feature>
<evidence type="ECO:0000313" key="3">
    <source>
        <dbReference type="Proteomes" id="UP000479000"/>
    </source>
</evidence>
<dbReference type="AlphaFoldDB" id="A0A6H5H346"/>
<proteinExistence type="predicted"/>
<gene>
    <name evidence="2" type="ORF">NTEN_LOCUS15237</name>
</gene>
<feature type="compositionally biased region" description="Basic residues" evidence="1">
    <location>
        <begin position="113"/>
        <end position="125"/>
    </location>
</feature>
<protein>
    <submittedName>
        <fullName evidence="2">Uncharacterized protein</fullName>
    </submittedName>
</protein>
<dbReference type="Proteomes" id="UP000479000">
    <property type="component" value="Unassembled WGS sequence"/>
</dbReference>
<feature type="compositionally biased region" description="Basic and acidic residues" evidence="1">
    <location>
        <begin position="126"/>
        <end position="152"/>
    </location>
</feature>
<evidence type="ECO:0000256" key="1">
    <source>
        <dbReference type="SAM" id="MobiDB-lite"/>
    </source>
</evidence>
<feature type="compositionally biased region" description="Basic and acidic residues" evidence="1">
    <location>
        <begin position="73"/>
        <end position="83"/>
    </location>
</feature>
<evidence type="ECO:0000313" key="2">
    <source>
        <dbReference type="EMBL" id="CAB0010186.1"/>
    </source>
</evidence>
<keyword evidence="3" id="KW-1185">Reference proteome</keyword>
<sequence length="152" mass="16662">MFLFAPKPPMVSSGLIKMQTMGEENVEPPRRSDVEPTMETSSGKSASINMEALCVICAPLVESEPESPPTSVSRKDTKKKTEELPSEEDEFEQKSNKDSGGLDDEEPSPSRKSAGRGRKKGKGKKKNAENVDPRQKKEIATGQDGEPRQRVS</sequence>